<evidence type="ECO:0000313" key="2">
    <source>
        <dbReference type="Proteomes" id="UP001163324"/>
    </source>
</evidence>
<comment type="caution">
    <text evidence="1">The sequence shown here is derived from an EMBL/GenBank/DDBJ whole genome shotgun (WGS) entry which is preliminary data.</text>
</comment>
<proteinExistence type="predicted"/>
<keyword evidence="2" id="KW-1185">Reference proteome</keyword>
<accession>A0ACC0V2L9</accession>
<sequence>MLSPKSILVLAVAMTATPATAAETSCCFHLSTLADDLPLQQAPSGGTLHLGATSTSPPYPSLEYCFLSGSPAAVRDPGGNACYVDPRGQIICLDVTPGFAEWALGGEENLLSYDGETTFLACAGGVDEADGEVIWSVGGQGTGCREVKLQAKEKEGTC</sequence>
<reference evidence="1" key="1">
    <citation type="submission" date="2022-10" db="EMBL/GenBank/DDBJ databases">
        <title>Complete Genome of Trichothecium roseum strain YXFP-22015, a Plant Pathogen Isolated from Citrus.</title>
        <authorList>
            <person name="Wang Y."/>
            <person name="Zhu L."/>
        </authorList>
    </citation>
    <scope>NUCLEOTIDE SEQUENCE</scope>
    <source>
        <strain evidence="1">YXFP-22015</strain>
    </source>
</reference>
<organism evidence="1 2">
    <name type="scientific">Trichothecium roseum</name>
    <dbReference type="NCBI Taxonomy" id="47278"/>
    <lineage>
        <taxon>Eukaryota</taxon>
        <taxon>Fungi</taxon>
        <taxon>Dikarya</taxon>
        <taxon>Ascomycota</taxon>
        <taxon>Pezizomycotina</taxon>
        <taxon>Sordariomycetes</taxon>
        <taxon>Hypocreomycetidae</taxon>
        <taxon>Hypocreales</taxon>
        <taxon>Hypocreales incertae sedis</taxon>
        <taxon>Trichothecium</taxon>
    </lineage>
</organism>
<protein>
    <submittedName>
        <fullName evidence="1">Uncharacterized protein</fullName>
    </submittedName>
</protein>
<name>A0ACC0V2L9_9HYPO</name>
<gene>
    <name evidence="1" type="ORF">N3K66_004278</name>
</gene>
<dbReference type="EMBL" id="CM047943">
    <property type="protein sequence ID" value="KAI9900016.1"/>
    <property type="molecule type" value="Genomic_DNA"/>
</dbReference>
<evidence type="ECO:0000313" key="1">
    <source>
        <dbReference type="EMBL" id="KAI9900016.1"/>
    </source>
</evidence>
<dbReference type="Proteomes" id="UP001163324">
    <property type="component" value="Chromosome 4"/>
</dbReference>